<evidence type="ECO:0000313" key="2">
    <source>
        <dbReference type="Proteomes" id="UP000594707"/>
    </source>
</evidence>
<gene>
    <name evidence="1" type="ORF">CVT08_07050</name>
</gene>
<dbReference type="PROSITE" id="PS51257">
    <property type="entry name" value="PROKAR_LIPOPROTEIN"/>
    <property type="match status" value="1"/>
</dbReference>
<proteinExistence type="predicted"/>
<evidence type="ECO:0008006" key="3">
    <source>
        <dbReference type="Google" id="ProtNLM"/>
    </source>
</evidence>
<name>A0A7S9RP86_9BACT</name>
<dbReference type="RefSeq" id="WP_107856008.1">
    <property type="nucleotide sequence ID" value="NZ_CP060705.1"/>
</dbReference>
<reference evidence="1 2" key="1">
    <citation type="journal article" date="2018" name="Emerg. Microbes Infect.">
        <title>Genomic analysis of oral Campylobacter concisus strains identified a potential bacterial molecular marker associated with active Crohn's disease.</title>
        <authorList>
            <person name="Liu F."/>
            <person name="Ma R."/>
            <person name="Tay C.Y.A."/>
            <person name="Octavia S."/>
            <person name="Lan R."/>
            <person name="Chung H.K.L."/>
            <person name="Riordan S.M."/>
            <person name="Grimm M.C."/>
            <person name="Leong R.W."/>
            <person name="Tanaka M.M."/>
            <person name="Connor S."/>
            <person name="Zhang L."/>
        </authorList>
    </citation>
    <scope>NUCLEOTIDE SEQUENCE [LARGE SCALE GENOMIC DNA]</scope>
    <source>
        <strain evidence="1 2">P13UCO-S1</strain>
    </source>
</reference>
<dbReference type="AlphaFoldDB" id="A0A7S9RP86"/>
<dbReference type="Proteomes" id="UP000594707">
    <property type="component" value="Chromosome"/>
</dbReference>
<accession>A0A7S9RP86</accession>
<evidence type="ECO:0000313" key="1">
    <source>
        <dbReference type="EMBL" id="QPH95172.1"/>
    </source>
</evidence>
<sequence length="149" mass="16916">MKKVSLLALSGIIALALSGCGNDDGVSGKVARSFKEACQDTTTKYDWLVADVKYKLIQLDKNDIHKKDYVVYDKNDETHDIGGMARRDLTNYDQFTITNDDNFAYAKIKVRGPIKCMEAKDTFDKAPENVKPMKRYVFFTSTQTNVERK</sequence>
<organism evidence="1 2">
    <name type="scientific">Campylobacter concisus</name>
    <dbReference type="NCBI Taxonomy" id="199"/>
    <lineage>
        <taxon>Bacteria</taxon>
        <taxon>Pseudomonadati</taxon>
        <taxon>Campylobacterota</taxon>
        <taxon>Epsilonproteobacteria</taxon>
        <taxon>Campylobacterales</taxon>
        <taxon>Campylobacteraceae</taxon>
        <taxon>Campylobacter</taxon>
    </lineage>
</organism>
<dbReference type="EMBL" id="CP060705">
    <property type="protein sequence ID" value="QPH95172.1"/>
    <property type="molecule type" value="Genomic_DNA"/>
</dbReference>
<protein>
    <recommendedName>
        <fullName evidence="3">Lipoprotein</fullName>
    </recommendedName>
</protein>